<sequence>MSTWFCPKEARWMMKFLPTYATFNRAKRVVYKGKRVGAMKAFLGGVINEFAEKFPYRHPDTPLSQIPVNLHDDRCMQEEWEELHDKFRHRFNYLKTRYANELEAGVVWESEGEVDIVGSDEWDSENENEETMDESTEEAGSKSEEEYESEEAENMSVISVGGLSNFNGCKEPADNTVTMPAAAAKAGSESIVTGTNQESCVDPAEDYVASPNWLRADIAVASKLREEFAIRWNLALDELRDRTSESWTGCTSRELKFRRSNVLENLCQVLDIVAWGTGTEFFATGVAASPDSAQGSRQFAMRYLGPALCTGPECPGPAIYGDLDRENHPLMPKELLATTEQKRVYIFDYQRHKLSWQGGGMEVPYDRIKADAEQGRYHIMKADNVPPDIMFVENPFTIPAEHVDPWFEYLTWCDTAQVPEDWQFQFARPDPDGAKVDGYQTVRSPGVRMEYGPEAHSYALFVQGMETTNPEPREDGLPLYYADNVVFHSVSSSQRAFWQGNLPRNGGYMGLLDALQRNDNARPFQAPVEFWNIIVESMPHLKPEPPTPDAGIRQLRTKKGRVPSAFFNYAHPLYAQSCLHHALNWCSANVKWPVNLLGHLELNTRHVTDDPVGLKAHYASIVDRVEIQFTDNDRHQIQHTIQLLTDALNASTDQLTQSLTERQLLDPCGQALKASARAHENYPQDLDSFEWFKSDGSRCVVVTTPEGTTRHPIVSAKAGATEFESHKGKQKEPRGTAQGTSLKHARSSRPSPELRGKQARRAVSNSQSVNEDVKPPDSALAGLSIAGPSARTWSKSQGTQRGRGKSGRMKMDVVINLSGTASQSDLPSMDDSALTELTMLSEHRLPTPPAAGPQSSASTLDNQSHNGTSDIQPASDPEPSMHVTPTVDACAESASTQPEIWTDPNLAPTRDDWRANLRELLDCATNSFLTQGAELEATRALSNEIPRFLNSCIQTLAWSTGDYIEAKALWFNHDDPSTVRAYSTLSTTADALNIPSEVQDEMGYFADRVFA</sequence>
<evidence type="ECO:0000256" key="1">
    <source>
        <dbReference type="SAM" id="MobiDB-lite"/>
    </source>
</evidence>
<evidence type="ECO:0000313" key="3">
    <source>
        <dbReference type="Proteomes" id="UP000027456"/>
    </source>
</evidence>
<feature type="region of interest" description="Disordered" evidence="1">
    <location>
        <begin position="844"/>
        <end position="884"/>
    </location>
</feature>
<feature type="compositionally biased region" description="Polar residues" evidence="1">
    <location>
        <begin position="853"/>
        <end position="872"/>
    </location>
</feature>
<reference evidence="2 3" key="1">
    <citation type="submission" date="2013-12" db="EMBL/GenBank/DDBJ databases">
        <authorList>
            <person name="Cubeta M."/>
            <person name="Pakala S."/>
            <person name="Fedorova N."/>
            <person name="Thomas E."/>
            <person name="Dean R."/>
            <person name="Jabaji S."/>
            <person name="Neate S."/>
            <person name="Toda T."/>
            <person name="Tavantzis S."/>
            <person name="Vilgalys R."/>
            <person name="Bharathan N."/>
            <person name="Pakala S."/>
            <person name="Losada L.S."/>
            <person name="Zafar N."/>
            <person name="Nierman W."/>
        </authorList>
    </citation>
    <scope>NUCLEOTIDE SEQUENCE [LARGE SCALE GENOMIC DNA]</scope>
    <source>
        <strain evidence="2 3">123E</strain>
    </source>
</reference>
<feature type="compositionally biased region" description="Basic and acidic residues" evidence="1">
    <location>
        <begin position="723"/>
        <end position="734"/>
    </location>
</feature>
<protein>
    <submittedName>
        <fullName evidence="2">Uncharacterized protein</fullName>
    </submittedName>
</protein>
<gene>
    <name evidence="2" type="ORF">V565_220460</name>
</gene>
<feature type="compositionally biased region" description="Polar residues" evidence="1">
    <location>
        <begin position="791"/>
        <end position="800"/>
    </location>
</feature>
<evidence type="ECO:0000313" key="2">
    <source>
        <dbReference type="EMBL" id="KEP46070.1"/>
    </source>
</evidence>
<feature type="region of interest" description="Disordered" evidence="1">
    <location>
        <begin position="119"/>
        <end position="149"/>
    </location>
</feature>
<proteinExistence type="predicted"/>
<dbReference type="Proteomes" id="UP000027456">
    <property type="component" value="Unassembled WGS sequence"/>
</dbReference>
<accession>A0A074RL54</accession>
<dbReference type="AlphaFoldDB" id="A0A074RL54"/>
<feature type="compositionally biased region" description="Acidic residues" evidence="1">
    <location>
        <begin position="119"/>
        <end position="137"/>
    </location>
</feature>
<dbReference type="OrthoDB" id="3263647at2759"/>
<feature type="non-terminal residue" evidence="2">
    <location>
        <position position="1011"/>
    </location>
</feature>
<dbReference type="HOGENOM" id="CLU_016505_0_0_1"/>
<dbReference type="EMBL" id="AZST01001299">
    <property type="protein sequence ID" value="KEP46070.1"/>
    <property type="molecule type" value="Genomic_DNA"/>
</dbReference>
<keyword evidence="3" id="KW-1185">Reference proteome</keyword>
<name>A0A074RL54_9AGAM</name>
<feature type="region of interest" description="Disordered" evidence="1">
    <location>
        <begin position="710"/>
        <end position="809"/>
    </location>
</feature>
<organism evidence="2 3">
    <name type="scientific">Rhizoctonia solani 123E</name>
    <dbReference type="NCBI Taxonomy" id="1423351"/>
    <lineage>
        <taxon>Eukaryota</taxon>
        <taxon>Fungi</taxon>
        <taxon>Dikarya</taxon>
        <taxon>Basidiomycota</taxon>
        <taxon>Agaricomycotina</taxon>
        <taxon>Agaricomycetes</taxon>
        <taxon>Cantharellales</taxon>
        <taxon>Ceratobasidiaceae</taxon>
        <taxon>Rhizoctonia</taxon>
    </lineage>
</organism>
<comment type="caution">
    <text evidence="2">The sequence shown here is derived from an EMBL/GenBank/DDBJ whole genome shotgun (WGS) entry which is preliminary data.</text>
</comment>